<feature type="region of interest" description="Disordered" evidence="1">
    <location>
        <begin position="1"/>
        <end position="45"/>
    </location>
</feature>
<dbReference type="WBParaSite" id="PDA_v2.g27530.t1">
    <property type="protein sequence ID" value="PDA_v2.g27530.t1"/>
    <property type="gene ID" value="PDA_v2.g27530"/>
</dbReference>
<name>A0A914QDU4_9BILA</name>
<dbReference type="AlphaFoldDB" id="A0A914QDU4"/>
<proteinExistence type="predicted"/>
<reference evidence="3" key="1">
    <citation type="submission" date="2022-11" db="UniProtKB">
        <authorList>
            <consortium name="WormBaseParasite"/>
        </authorList>
    </citation>
    <scope>IDENTIFICATION</scope>
</reference>
<evidence type="ECO:0000256" key="1">
    <source>
        <dbReference type="SAM" id="MobiDB-lite"/>
    </source>
</evidence>
<accession>A0A914QDU4</accession>
<protein>
    <submittedName>
        <fullName evidence="3">Uncharacterized protein</fullName>
    </submittedName>
</protein>
<organism evidence="2 3">
    <name type="scientific">Panagrolaimus davidi</name>
    <dbReference type="NCBI Taxonomy" id="227884"/>
    <lineage>
        <taxon>Eukaryota</taxon>
        <taxon>Metazoa</taxon>
        <taxon>Ecdysozoa</taxon>
        <taxon>Nematoda</taxon>
        <taxon>Chromadorea</taxon>
        <taxon>Rhabditida</taxon>
        <taxon>Tylenchina</taxon>
        <taxon>Panagrolaimomorpha</taxon>
        <taxon>Panagrolaimoidea</taxon>
        <taxon>Panagrolaimidae</taxon>
        <taxon>Panagrolaimus</taxon>
    </lineage>
</organism>
<dbReference type="Proteomes" id="UP000887578">
    <property type="component" value="Unplaced"/>
</dbReference>
<sequence length="98" mass="11241">MSVDTAQFNNNNNDNEEEEEEASTSSLPNDGEDKTDPNHMSPSLCKEGMVKHFDNLVSHFSSIWKHHVANTNGIKESWLKFEDFYSNICQFTGGQYFF</sequence>
<evidence type="ECO:0000313" key="3">
    <source>
        <dbReference type="WBParaSite" id="PDA_v2.g27530.t1"/>
    </source>
</evidence>
<evidence type="ECO:0000313" key="2">
    <source>
        <dbReference type="Proteomes" id="UP000887578"/>
    </source>
</evidence>
<keyword evidence="2" id="KW-1185">Reference proteome</keyword>